<evidence type="ECO:0000256" key="1">
    <source>
        <dbReference type="ARBA" id="ARBA00001782"/>
    </source>
</evidence>
<dbReference type="Gene3D" id="3.20.20.70">
    <property type="entry name" value="Aldolase class I"/>
    <property type="match status" value="1"/>
</dbReference>
<dbReference type="CDD" id="cd00429">
    <property type="entry name" value="RPE"/>
    <property type="match status" value="1"/>
</dbReference>
<dbReference type="NCBIfam" id="TIGR01163">
    <property type="entry name" value="rpe"/>
    <property type="match status" value="1"/>
</dbReference>
<comment type="function">
    <text evidence="10">Catalyzes the reversible epimerization of D-ribulose 5-phosphate to D-xylulose 5-phosphate.</text>
</comment>
<dbReference type="GO" id="GO:0019323">
    <property type="term" value="P:pentose catabolic process"/>
    <property type="evidence" value="ECO:0007669"/>
    <property type="project" value="UniProtKB-UniRule"/>
</dbReference>
<evidence type="ECO:0000256" key="14">
    <source>
        <dbReference type="PIRSR" id="PIRSR001461-3"/>
    </source>
</evidence>
<dbReference type="PROSITE" id="PS01085">
    <property type="entry name" value="RIBUL_P_3_EPIMER_1"/>
    <property type="match status" value="1"/>
</dbReference>
<dbReference type="InterPro" id="IPR000056">
    <property type="entry name" value="Ribul_P_3_epim-like"/>
</dbReference>
<protein>
    <recommendedName>
        <fullName evidence="7 10">Ribulose-phosphate 3-epimerase</fullName>
        <ecNumber evidence="7 10">5.1.3.1</ecNumber>
    </recommendedName>
</protein>
<comment type="similarity">
    <text evidence="6 10 11">Belongs to the ribulose-phosphate 3-epimerase family.</text>
</comment>
<dbReference type="GO" id="GO:0004750">
    <property type="term" value="F:D-ribulose-phosphate 3-epimerase activity"/>
    <property type="evidence" value="ECO:0007669"/>
    <property type="project" value="UniProtKB-UniRule"/>
</dbReference>
<dbReference type="GO" id="GO:0006098">
    <property type="term" value="P:pentose-phosphate shunt"/>
    <property type="evidence" value="ECO:0007669"/>
    <property type="project" value="UniProtKB-UniRule"/>
</dbReference>
<feature type="active site" description="Proton acceptor" evidence="10 12">
    <location>
        <position position="34"/>
    </location>
</feature>
<dbReference type="InterPro" id="IPR011060">
    <property type="entry name" value="RibuloseP-bd_barrel"/>
</dbReference>
<evidence type="ECO:0000256" key="11">
    <source>
        <dbReference type="PIRNR" id="PIRNR001461"/>
    </source>
</evidence>
<feature type="binding site" evidence="10 14">
    <location>
        <begin position="141"/>
        <end position="144"/>
    </location>
    <ligand>
        <name>substrate</name>
    </ligand>
</feature>
<feature type="binding site" evidence="10">
    <location>
        <begin position="174"/>
        <end position="176"/>
    </location>
    <ligand>
        <name>substrate</name>
    </ligand>
</feature>
<comment type="pathway">
    <text evidence="10">Carbohydrate degradation.</text>
</comment>
<evidence type="ECO:0000256" key="12">
    <source>
        <dbReference type="PIRSR" id="PIRSR001461-1"/>
    </source>
</evidence>
<reference evidence="15 16" key="1">
    <citation type="submission" date="2023-05" db="EMBL/GenBank/DDBJ databases">
        <title>Glutamicibacter sp. B1, complete genome.</title>
        <authorList>
            <person name="Long Y.H."/>
            <person name="Fang T."/>
            <person name="Li X.Y."/>
        </authorList>
    </citation>
    <scope>NUCLEOTIDE SEQUENCE [LARGE SCALE GENOMIC DNA]</scope>
    <source>
        <strain evidence="15 16">B1</strain>
    </source>
</reference>
<keyword evidence="8 10" id="KW-0479">Metal-binding</keyword>
<comment type="cofactor">
    <cofactor evidence="4">
        <name>Zn(2+)</name>
        <dbReference type="ChEBI" id="CHEBI:29105"/>
    </cofactor>
</comment>
<sequence>MRNARINPSILSADFANLASELDRIHTADAVHVDVMDNHFVPNLTLGLPVVDALQKVSKLPIDVHLMIEDADRWAPEYAQLGVDSVTFHAEAASAPIRLARELRSAGTKAAMALRPATPIEPYIDMLDELDMVLLMTVEPGFGGQKFLDLVLPKIRRARAAIEGSGKPIALQVDGGISRDTIARAAEAGADVFVAGSAVYSAPEPSVEVDVLRNLALGGH</sequence>
<dbReference type="EC" id="5.1.3.1" evidence="7 10"/>
<feature type="binding site" evidence="10 13">
    <location>
        <position position="32"/>
    </location>
    <ligand>
        <name>a divalent metal cation</name>
        <dbReference type="ChEBI" id="CHEBI:60240"/>
    </ligand>
</feature>
<evidence type="ECO:0000256" key="13">
    <source>
        <dbReference type="PIRSR" id="PIRSR001461-2"/>
    </source>
</evidence>
<dbReference type="HAMAP" id="MF_02227">
    <property type="entry name" value="RPE"/>
    <property type="match status" value="1"/>
</dbReference>
<comment type="cofactor">
    <cofactor evidence="10 13">
        <name>a divalent metal cation</name>
        <dbReference type="ChEBI" id="CHEBI:60240"/>
    </cofactor>
    <text evidence="10 13">Binds 1 divalent metal cation per subunit.</text>
</comment>
<keyword evidence="13" id="KW-0862">Zinc</keyword>
<evidence type="ECO:0000256" key="4">
    <source>
        <dbReference type="ARBA" id="ARBA00001947"/>
    </source>
</evidence>
<feature type="binding site" evidence="10 13">
    <location>
        <position position="174"/>
    </location>
    <ligand>
        <name>a divalent metal cation</name>
        <dbReference type="ChEBI" id="CHEBI:60240"/>
    </ligand>
</feature>
<feature type="binding site" evidence="10 13">
    <location>
        <position position="34"/>
    </location>
    <ligand>
        <name>a divalent metal cation</name>
        <dbReference type="ChEBI" id="CHEBI:60240"/>
    </ligand>
</feature>
<feature type="binding site" evidence="14">
    <location>
        <position position="176"/>
    </location>
    <ligand>
        <name>substrate</name>
    </ligand>
</feature>
<feature type="binding site" evidence="10 13">
    <location>
        <position position="65"/>
    </location>
    <ligand>
        <name>a divalent metal cation</name>
        <dbReference type="ChEBI" id="CHEBI:60240"/>
    </ligand>
</feature>
<evidence type="ECO:0000256" key="8">
    <source>
        <dbReference type="ARBA" id="ARBA00022723"/>
    </source>
</evidence>
<proteinExistence type="inferred from homology"/>
<keyword evidence="16" id="KW-1185">Reference proteome</keyword>
<dbReference type="GO" id="GO:0046872">
    <property type="term" value="F:metal ion binding"/>
    <property type="evidence" value="ECO:0007669"/>
    <property type="project" value="UniProtKB-UniRule"/>
</dbReference>
<evidence type="ECO:0000313" key="16">
    <source>
        <dbReference type="Proteomes" id="UP001486888"/>
    </source>
</evidence>
<evidence type="ECO:0000256" key="2">
    <source>
        <dbReference type="ARBA" id="ARBA00001936"/>
    </source>
</evidence>
<comment type="cofactor">
    <cofactor evidence="3">
        <name>Co(2+)</name>
        <dbReference type="ChEBI" id="CHEBI:48828"/>
    </cofactor>
</comment>
<feature type="binding site" evidence="10 14">
    <location>
        <begin position="196"/>
        <end position="197"/>
    </location>
    <ligand>
        <name>substrate</name>
    </ligand>
</feature>
<comment type="cofactor">
    <cofactor evidence="5">
        <name>Fe(2+)</name>
        <dbReference type="ChEBI" id="CHEBI:29033"/>
    </cofactor>
</comment>
<dbReference type="PIRSF" id="PIRSF001461">
    <property type="entry name" value="RPE"/>
    <property type="match status" value="1"/>
</dbReference>
<evidence type="ECO:0000256" key="3">
    <source>
        <dbReference type="ARBA" id="ARBA00001941"/>
    </source>
</evidence>
<evidence type="ECO:0000256" key="6">
    <source>
        <dbReference type="ARBA" id="ARBA00009541"/>
    </source>
</evidence>
<dbReference type="InterPro" id="IPR013785">
    <property type="entry name" value="Aldolase_TIM"/>
</dbReference>
<organism evidence="15 16">
    <name type="scientific">Glutamicibacter ectropisis</name>
    <dbReference type="NCBI Taxonomy" id="3046593"/>
    <lineage>
        <taxon>Bacteria</taxon>
        <taxon>Bacillati</taxon>
        <taxon>Actinomycetota</taxon>
        <taxon>Actinomycetes</taxon>
        <taxon>Micrococcales</taxon>
        <taxon>Micrococcaceae</taxon>
        <taxon>Glutamicibacter</taxon>
    </lineage>
</organism>
<dbReference type="NCBIfam" id="NF004076">
    <property type="entry name" value="PRK05581.1-4"/>
    <property type="match status" value="1"/>
</dbReference>
<keyword evidence="13" id="KW-0170">Cobalt</keyword>
<evidence type="ECO:0000256" key="9">
    <source>
        <dbReference type="ARBA" id="ARBA00023235"/>
    </source>
</evidence>
<evidence type="ECO:0000256" key="7">
    <source>
        <dbReference type="ARBA" id="ARBA00013188"/>
    </source>
</evidence>
<feature type="binding site" evidence="10 14">
    <location>
        <position position="65"/>
    </location>
    <ligand>
        <name>substrate</name>
    </ligand>
</feature>
<dbReference type="Proteomes" id="UP001486888">
    <property type="component" value="Chromosome"/>
</dbReference>
<keyword evidence="10 11" id="KW-0119">Carbohydrate metabolism</keyword>
<name>A0AAU6WBY5_9MICC</name>
<comment type="cofactor">
    <cofactor evidence="2">
        <name>Mn(2+)</name>
        <dbReference type="ChEBI" id="CHEBI:29035"/>
    </cofactor>
</comment>
<keyword evidence="13" id="KW-0464">Manganese</keyword>
<dbReference type="AlphaFoldDB" id="A0AAU6WBY5"/>
<accession>A0AAU6WBY5</accession>
<dbReference type="FunFam" id="3.20.20.70:FF:000004">
    <property type="entry name" value="Ribulose-phosphate 3-epimerase"/>
    <property type="match status" value="1"/>
</dbReference>
<gene>
    <name evidence="10 15" type="primary">rpe</name>
    <name evidence="15" type="ORF">QMQ05_09685</name>
</gene>
<dbReference type="EMBL" id="CP125942">
    <property type="protein sequence ID" value="XAO44643.1"/>
    <property type="molecule type" value="Genomic_DNA"/>
</dbReference>
<dbReference type="Pfam" id="PF00834">
    <property type="entry name" value="Ribul_P_3_epim"/>
    <property type="match status" value="1"/>
</dbReference>
<dbReference type="SUPFAM" id="SSF51366">
    <property type="entry name" value="Ribulose-phoshate binding barrel"/>
    <property type="match status" value="1"/>
</dbReference>
<dbReference type="GO" id="GO:0005737">
    <property type="term" value="C:cytoplasm"/>
    <property type="evidence" value="ECO:0007669"/>
    <property type="project" value="UniProtKB-ARBA"/>
</dbReference>
<keyword evidence="9 10" id="KW-0413">Isomerase</keyword>
<evidence type="ECO:0000256" key="10">
    <source>
        <dbReference type="HAMAP-Rule" id="MF_02227"/>
    </source>
</evidence>
<dbReference type="KEGG" id="gey:QMQ05_09685"/>
<dbReference type="PROSITE" id="PS01086">
    <property type="entry name" value="RIBUL_P_3_EPIMER_2"/>
    <property type="match status" value="1"/>
</dbReference>
<evidence type="ECO:0000256" key="5">
    <source>
        <dbReference type="ARBA" id="ARBA00001954"/>
    </source>
</evidence>
<dbReference type="RefSeq" id="WP_334122884.1">
    <property type="nucleotide sequence ID" value="NZ_CP125942.1"/>
</dbReference>
<feature type="active site" description="Proton donor" evidence="10 12">
    <location>
        <position position="174"/>
    </location>
</feature>
<dbReference type="InterPro" id="IPR026019">
    <property type="entry name" value="Ribul_P_3_epim"/>
</dbReference>
<evidence type="ECO:0000313" key="15">
    <source>
        <dbReference type="EMBL" id="XAO44643.1"/>
    </source>
</evidence>
<dbReference type="PANTHER" id="PTHR11749">
    <property type="entry name" value="RIBULOSE-5-PHOSPHATE-3-EPIMERASE"/>
    <property type="match status" value="1"/>
</dbReference>
<feature type="binding site" evidence="10 14">
    <location>
        <position position="9"/>
    </location>
    <ligand>
        <name>substrate</name>
    </ligand>
</feature>
<comment type="catalytic activity">
    <reaction evidence="1 10 11">
        <text>D-ribulose 5-phosphate = D-xylulose 5-phosphate</text>
        <dbReference type="Rhea" id="RHEA:13677"/>
        <dbReference type="ChEBI" id="CHEBI:57737"/>
        <dbReference type="ChEBI" id="CHEBI:58121"/>
        <dbReference type="EC" id="5.1.3.1"/>
    </reaction>
</comment>